<evidence type="ECO:0000256" key="1">
    <source>
        <dbReference type="ARBA" id="ARBA00004496"/>
    </source>
</evidence>
<dbReference type="Proteomes" id="UP000325255">
    <property type="component" value="Unassembled WGS sequence"/>
</dbReference>
<dbReference type="InterPro" id="IPR043129">
    <property type="entry name" value="ATPase_NBD"/>
</dbReference>
<proteinExistence type="predicted"/>
<dbReference type="InterPro" id="IPR056546">
    <property type="entry name" value="MreB_MamK-like"/>
</dbReference>
<feature type="region of interest" description="Disordered" evidence="5">
    <location>
        <begin position="1"/>
        <end position="20"/>
    </location>
</feature>
<keyword evidence="4" id="KW-0067">ATP-binding</keyword>
<dbReference type="GO" id="GO:0005737">
    <property type="term" value="C:cytoplasm"/>
    <property type="evidence" value="ECO:0007669"/>
    <property type="project" value="UniProtKB-SubCell"/>
</dbReference>
<evidence type="ECO:0000256" key="5">
    <source>
        <dbReference type="SAM" id="MobiDB-lite"/>
    </source>
</evidence>
<dbReference type="RefSeq" id="WP_150042964.1">
    <property type="nucleotide sequence ID" value="NZ_OW485601.1"/>
</dbReference>
<evidence type="ECO:0000313" key="6">
    <source>
        <dbReference type="EMBL" id="KAA5610002.1"/>
    </source>
</evidence>
<dbReference type="NCBIfam" id="NF040964">
    <property type="entry name" value="MamK"/>
    <property type="match status" value="1"/>
</dbReference>
<dbReference type="AlphaFoldDB" id="A0A5M6IP16"/>
<reference evidence="6 7" key="1">
    <citation type="submission" date="2019-09" db="EMBL/GenBank/DDBJ databases">
        <title>Genome sequence of Rhodovastum atsumiense, a diverse member of the Acetobacteraceae family of non-sulfur purple photosynthetic bacteria.</title>
        <authorList>
            <person name="Meyer T."/>
            <person name="Kyndt J."/>
        </authorList>
    </citation>
    <scope>NUCLEOTIDE SEQUENCE [LARGE SCALE GENOMIC DNA]</scope>
    <source>
        <strain evidence="6 7">DSM 21279</strain>
    </source>
</reference>
<dbReference type="Gene3D" id="3.30.420.40">
    <property type="match status" value="2"/>
</dbReference>
<gene>
    <name evidence="6" type="ORF">F1189_21640</name>
</gene>
<protein>
    <recommendedName>
        <fullName evidence="8">Hsp70 family protein</fullName>
    </recommendedName>
</protein>
<sequence>MSDEQTDIATRDAAGESGKATGDEASRLILGIDLGTSRTSVVSSRGERKIFHSVVGYPRDVIGVRLLGAPFAVGDDVLEKQSFLELRYPLKDGVINEANPQDLVAARQILKFAVDATAPQPGQEIRAVIGVPARASLGNRSAVLQIAKELVNAAVVISQPFLVAYHYGKLVNAMVIDIGGGTVDICVLKGMIPSPDDQATINKAGNYIDTLLAEAIIQRYPDVRVSQTTARTIKEAHAFVGETPRDPIRVELRANGLPVQCDITEEIRQACEAIVPDVVEAADVLIRRFPPDDLPKLLQNILLAGGGSRITGLAGMIAHRLRAYGDVKVTVARDADFDGAAGALMMGQELPLQFWDKLGDVVGKD</sequence>
<dbReference type="PRINTS" id="PR00301">
    <property type="entry name" value="HEATSHOCK70"/>
</dbReference>
<evidence type="ECO:0000256" key="3">
    <source>
        <dbReference type="ARBA" id="ARBA00022741"/>
    </source>
</evidence>
<keyword evidence="3" id="KW-0547">Nucleotide-binding</keyword>
<dbReference type="GO" id="GO:0005524">
    <property type="term" value="F:ATP binding"/>
    <property type="evidence" value="ECO:0007669"/>
    <property type="project" value="UniProtKB-KW"/>
</dbReference>
<dbReference type="InterPro" id="IPR004000">
    <property type="entry name" value="Actin"/>
</dbReference>
<evidence type="ECO:0000313" key="7">
    <source>
        <dbReference type="Proteomes" id="UP000325255"/>
    </source>
</evidence>
<dbReference type="SUPFAM" id="SSF53067">
    <property type="entry name" value="Actin-like ATPase domain"/>
    <property type="match status" value="2"/>
</dbReference>
<dbReference type="CDD" id="cd24009">
    <property type="entry name" value="ASKHA_NBD_MamK"/>
    <property type="match status" value="1"/>
</dbReference>
<keyword evidence="2" id="KW-0963">Cytoplasm</keyword>
<comment type="subcellular location">
    <subcellularLocation>
        <location evidence="1">Cytoplasm</location>
    </subcellularLocation>
</comment>
<accession>A0A5M6IP16</accession>
<dbReference type="PANTHER" id="PTHR42749:SF1">
    <property type="entry name" value="CELL SHAPE-DETERMINING PROTEIN MREB"/>
    <property type="match status" value="1"/>
</dbReference>
<dbReference type="OrthoDB" id="245310at2"/>
<comment type="caution">
    <text evidence="6">The sequence shown here is derived from an EMBL/GenBank/DDBJ whole genome shotgun (WGS) entry which is preliminary data.</text>
</comment>
<dbReference type="EMBL" id="VWPK01000040">
    <property type="protein sequence ID" value="KAA5610002.1"/>
    <property type="molecule type" value="Genomic_DNA"/>
</dbReference>
<dbReference type="SMART" id="SM00268">
    <property type="entry name" value="ACTIN"/>
    <property type="match status" value="1"/>
</dbReference>
<name>A0A5M6IP16_9PROT</name>
<dbReference type="Pfam" id="PF06723">
    <property type="entry name" value="MreB_Mbl"/>
    <property type="match status" value="1"/>
</dbReference>
<keyword evidence="7" id="KW-1185">Reference proteome</keyword>
<evidence type="ECO:0008006" key="8">
    <source>
        <dbReference type="Google" id="ProtNLM"/>
    </source>
</evidence>
<evidence type="ECO:0000256" key="4">
    <source>
        <dbReference type="ARBA" id="ARBA00022840"/>
    </source>
</evidence>
<evidence type="ECO:0000256" key="2">
    <source>
        <dbReference type="ARBA" id="ARBA00022490"/>
    </source>
</evidence>
<dbReference type="PANTHER" id="PTHR42749">
    <property type="entry name" value="CELL SHAPE-DETERMINING PROTEIN MREB"/>
    <property type="match status" value="1"/>
</dbReference>
<organism evidence="6 7">
    <name type="scientific">Rhodovastum atsumiense</name>
    <dbReference type="NCBI Taxonomy" id="504468"/>
    <lineage>
        <taxon>Bacteria</taxon>
        <taxon>Pseudomonadati</taxon>
        <taxon>Pseudomonadota</taxon>
        <taxon>Alphaproteobacteria</taxon>
        <taxon>Acetobacterales</taxon>
        <taxon>Acetobacteraceae</taxon>
        <taxon>Rhodovastum</taxon>
    </lineage>
</organism>